<comment type="caution">
    <text evidence="4">The sequence shown here is derived from an EMBL/GenBank/DDBJ whole genome shotgun (WGS) entry which is preliminary data.</text>
</comment>
<keyword evidence="2" id="KW-0804">Transcription</keyword>
<organism evidence="4 5">
    <name type="scientific">Penicillium cinerascens</name>
    <dbReference type="NCBI Taxonomy" id="70096"/>
    <lineage>
        <taxon>Eukaryota</taxon>
        <taxon>Fungi</taxon>
        <taxon>Dikarya</taxon>
        <taxon>Ascomycota</taxon>
        <taxon>Pezizomycotina</taxon>
        <taxon>Eurotiomycetes</taxon>
        <taxon>Eurotiomycetidae</taxon>
        <taxon>Eurotiales</taxon>
        <taxon>Aspergillaceae</taxon>
        <taxon>Penicillium</taxon>
    </lineage>
</organism>
<dbReference type="Gene3D" id="1.20.5.340">
    <property type="match status" value="1"/>
</dbReference>
<dbReference type="EMBL" id="JAPQKR010000013">
    <property type="protein sequence ID" value="KAJ5202054.1"/>
    <property type="molecule type" value="Genomic_DNA"/>
</dbReference>
<feature type="domain" description="Transcriptional repressor Tup1 N-terminal" evidence="3">
    <location>
        <begin position="21"/>
        <end position="67"/>
    </location>
</feature>
<dbReference type="RefSeq" id="XP_058307970.1">
    <property type="nucleotide sequence ID" value="XM_058453779.1"/>
</dbReference>
<evidence type="ECO:0000259" key="3">
    <source>
        <dbReference type="Pfam" id="PF08581"/>
    </source>
</evidence>
<name>A0A9W9SXM4_9EURO</name>
<evidence type="ECO:0000256" key="1">
    <source>
        <dbReference type="ARBA" id="ARBA00023015"/>
    </source>
</evidence>
<protein>
    <submittedName>
        <fullName evidence="4">WD40 repeat-like protein</fullName>
    </submittedName>
</protein>
<gene>
    <name evidence="4" type="ORF">N7498_006717</name>
</gene>
<dbReference type="OrthoDB" id="3253044at2759"/>
<keyword evidence="5" id="KW-1185">Reference proteome</keyword>
<evidence type="ECO:0000313" key="4">
    <source>
        <dbReference type="EMBL" id="KAJ5202054.1"/>
    </source>
</evidence>
<keyword evidence="1" id="KW-0805">Transcription regulation</keyword>
<sequence>MYNTHRGMVPALNSRLTELVEQLHQELDSQSRSAGEFEHHLTGQLQEMDMIRQKVYQLEQAYIKMKEK</sequence>
<dbReference type="Pfam" id="PF08581">
    <property type="entry name" value="Tup_N"/>
    <property type="match status" value="1"/>
</dbReference>
<dbReference type="GeneID" id="83181080"/>
<reference evidence="4" key="1">
    <citation type="submission" date="2022-12" db="EMBL/GenBank/DDBJ databases">
        <authorList>
            <person name="Petersen C."/>
        </authorList>
    </citation>
    <scope>NUCLEOTIDE SEQUENCE</scope>
    <source>
        <strain evidence="4">IBT 15544</strain>
    </source>
</reference>
<evidence type="ECO:0000256" key="2">
    <source>
        <dbReference type="ARBA" id="ARBA00023163"/>
    </source>
</evidence>
<dbReference type="Proteomes" id="UP001150904">
    <property type="component" value="Unassembled WGS sequence"/>
</dbReference>
<accession>A0A9W9SXM4</accession>
<dbReference type="InterPro" id="IPR013890">
    <property type="entry name" value="Tscrpt_rep_Tup1_N"/>
</dbReference>
<dbReference type="AlphaFoldDB" id="A0A9W9SXM4"/>
<evidence type="ECO:0000313" key="5">
    <source>
        <dbReference type="Proteomes" id="UP001150904"/>
    </source>
</evidence>
<reference evidence="4" key="2">
    <citation type="journal article" date="2023" name="IMA Fungus">
        <title>Comparative genomic study of the Penicillium genus elucidates a diverse pangenome and 15 lateral gene transfer events.</title>
        <authorList>
            <person name="Petersen C."/>
            <person name="Sorensen T."/>
            <person name="Nielsen M.R."/>
            <person name="Sondergaard T.E."/>
            <person name="Sorensen J.L."/>
            <person name="Fitzpatrick D.A."/>
            <person name="Frisvad J.C."/>
            <person name="Nielsen K.L."/>
        </authorList>
    </citation>
    <scope>NUCLEOTIDE SEQUENCE</scope>
    <source>
        <strain evidence="4">IBT 15544</strain>
    </source>
</reference>
<proteinExistence type="predicted"/>